<dbReference type="PANTHER" id="PTHR27002">
    <property type="entry name" value="RECEPTOR-LIKE SERINE/THREONINE-PROTEIN KINASE SD1-8"/>
    <property type="match status" value="1"/>
</dbReference>
<evidence type="ECO:0000313" key="7">
    <source>
        <dbReference type="EMBL" id="PRQ34896.1"/>
    </source>
</evidence>
<dbReference type="GO" id="GO:0005524">
    <property type="term" value="F:ATP binding"/>
    <property type="evidence" value="ECO:0007669"/>
    <property type="project" value="UniProtKB-KW"/>
</dbReference>
<dbReference type="InterPro" id="IPR011009">
    <property type="entry name" value="Kinase-like_dom_sf"/>
</dbReference>
<dbReference type="AlphaFoldDB" id="A0A2P6QL42"/>
<dbReference type="GO" id="GO:0005886">
    <property type="term" value="C:plasma membrane"/>
    <property type="evidence" value="ECO:0007669"/>
    <property type="project" value="TreeGrafter"/>
</dbReference>
<dbReference type="Gramene" id="PRQ34896">
    <property type="protein sequence ID" value="PRQ34896"/>
    <property type="gene ID" value="RchiOBHm_Chr5g0074131"/>
</dbReference>
<keyword evidence="4" id="KW-0418">Kinase</keyword>
<dbReference type="InterPro" id="IPR001245">
    <property type="entry name" value="Ser-Thr/Tyr_kinase_cat_dom"/>
</dbReference>
<name>A0A2P6QL42_ROSCH</name>
<keyword evidence="3" id="KW-0547">Nucleotide-binding</keyword>
<evidence type="ECO:0000256" key="1">
    <source>
        <dbReference type="ARBA" id="ARBA00022527"/>
    </source>
</evidence>
<dbReference type="PROSITE" id="PS50011">
    <property type="entry name" value="PROTEIN_KINASE_DOM"/>
    <property type="match status" value="1"/>
</dbReference>
<organism evidence="7 8">
    <name type="scientific">Rosa chinensis</name>
    <name type="common">China rose</name>
    <dbReference type="NCBI Taxonomy" id="74649"/>
    <lineage>
        <taxon>Eukaryota</taxon>
        <taxon>Viridiplantae</taxon>
        <taxon>Streptophyta</taxon>
        <taxon>Embryophyta</taxon>
        <taxon>Tracheophyta</taxon>
        <taxon>Spermatophyta</taxon>
        <taxon>Magnoliopsida</taxon>
        <taxon>eudicotyledons</taxon>
        <taxon>Gunneridae</taxon>
        <taxon>Pentapetalae</taxon>
        <taxon>rosids</taxon>
        <taxon>fabids</taxon>
        <taxon>Rosales</taxon>
        <taxon>Rosaceae</taxon>
        <taxon>Rosoideae</taxon>
        <taxon>Rosoideae incertae sedis</taxon>
        <taxon>Rosa</taxon>
    </lineage>
</organism>
<keyword evidence="2 7" id="KW-0808">Transferase</keyword>
<sequence>MNELELIAKLQQTNLVRLFGCCVEEELILIYEYMPHISLDELLFDPSVNTKLDWSKHFQILKGIAQGVLYIHKHSRLKIILQGSKS</sequence>
<dbReference type="EMBL" id="PDCK01000043">
    <property type="protein sequence ID" value="PRQ34896.1"/>
    <property type="molecule type" value="Genomic_DNA"/>
</dbReference>
<keyword evidence="5" id="KW-0067">ATP-binding</keyword>
<keyword evidence="1" id="KW-0723">Serine/threonine-protein kinase</keyword>
<evidence type="ECO:0000256" key="2">
    <source>
        <dbReference type="ARBA" id="ARBA00022679"/>
    </source>
</evidence>
<evidence type="ECO:0000259" key="6">
    <source>
        <dbReference type="PROSITE" id="PS50011"/>
    </source>
</evidence>
<accession>A0A2P6QL42</accession>
<gene>
    <name evidence="7" type="ORF">RchiOBHm_Chr5g0074131</name>
</gene>
<keyword evidence="8" id="KW-1185">Reference proteome</keyword>
<evidence type="ECO:0000256" key="4">
    <source>
        <dbReference type="ARBA" id="ARBA00022777"/>
    </source>
</evidence>
<evidence type="ECO:0000256" key="3">
    <source>
        <dbReference type="ARBA" id="ARBA00022741"/>
    </source>
</evidence>
<comment type="caution">
    <text evidence="7">The sequence shown here is derived from an EMBL/GenBank/DDBJ whole genome shotgun (WGS) entry which is preliminary data.</text>
</comment>
<evidence type="ECO:0000256" key="5">
    <source>
        <dbReference type="ARBA" id="ARBA00022840"/>
    </source>
</evidence>
<dbReference type="Gene3D" id="1.10.510.10">
    <property type="entry name" value="Transferase(Phosphotransferase) domain 1"/>
    <property type="match status" value="1"/>
</dbReference>
<reference evidence="7 8" key="1">
    <citation type="journal article" date="2018" name="Nat. Genet.">
        <title>The Rosa genome provides new insights in the design of modern roses.</title>
        <authorList>
            <person name="Bendahmane M."/>
        </authorList>
    </citation>
    <scope>NUCLEOTIDE SEQUENCE [LARGE SCALE GENOMIC DNA]</scope>
    <source>
        <strain evidence="8">cv. Old Blush</strain>
    </source>
</reference>
<feature type="domain" description="Protein kinase" evidence="6">
    <location>
        <begin position="1"/>
        <end position="86"/>
    </location>
</feature>
<dbReference type="Pfam" id="PF07714">
    <property type="entry name" value="PK_Tyr_Ser-Thr"/>
    <property type="match status" value="1"/>
</dbReference>
<dbReference type="Proteomes" id="UP000238479">
    <property type="component" value="Chromosome 5"/>
</dbReference>
<protein>
    <recommendedName>
        <fullName evidence="6">Protein kinase domain-containing protein</fullName>
    </recommendedName>
</protein>
<dbReference type="PANTHER" id="PTHR27002:SF841">
    <property type="entry name" value="RECEPTOR-LIKE SERINE_THREONINE-PROTEIN KINASE"/>
    <property type="match status" value="1"/>
</dbReference>
<proteinExistence type="predicted"/>
<dbReference type="GO" id="GO:0004674">
    <property type="term" value="F:protein serine/threonine kinase activity"/>
    <property type="evidence" value="ECO:0007669"/>
    <property type="project" value="UniProtKB-KW"/>
</dbReference>
<evidence type="ECO:0000313" key="8">
    <source>
        <dbReference type="Proteomes" id="UP000238479"/>
    </source>
</evidence>
<dbReference type="SUPFAM" id="SSF56112">
    <property type="entry name" value="Protein kinase-like (PK-like)"/>
    <property type="match status" value="1"/>
</dbReference>
<dbReference type="InterPro" id="IPR000719">
    <property type="entry name" value="Prot_kinase_dom"/>
</dbReference>